<dbReference type="GO" id="GO:0046872">
    <property type="term" value="F:metal ion binding"/>
    <property type="evidence" value="ECO:0007669"/>
    <property type="project" value="InterPro"/>
</dbReference>
<evidence type="ECO:0000313" key="7">
    <source>
        <dbReference type="Proteomes" id="UP000196573"/>
    </source>
</evidence>
<dbReference type="InterPro" id="IPR001670">
    <property type="entry name" value="ADH_Fe/GldA"/>
</dbReference>
<feature type="domain" description="Fe-containing alcohol dehydrogenase-like C-terminal" evidence="5">
    <location>
        <begin position="188"/>
        <end position="383"/>
    </location>
</feature>
<sequence length="385" mass="41847">MLDFQFSCPTKIIFGKDSEQQLGSQISLYGRKVLLHYGGGSVIKSGLHQRVINTLAEAGVEVVELSGVQPNPRLSLVREGVALCKEHNIDSILAVGGGSVIDSAKAIAAGTCYEGDVWDFFTGKAQLSEALPLGVILTIPAAGSESSSGTVITNEDGWLKRSMGGEILRPKFAIMNPELTYSLPPYQTACGIVDMMAHILERYFSNTESVELTDRLSEAALTTIINNAPKVLDNAEDYDARAEIMWAGTLAHNGLMGTGREGDWASHQIEHELSGIYDIAHGAGLAIVFPAWMKFCQRVNPSKLAQFAERVMGVPADFDGDIALEGIARFETFLRSLAMPVRLSEADIDNRHFEEMATKCIGDGLLGNYVQLSRFDIVEIYKLAQ</sequence>
<dbReference type="EMBL" id="FWPT01000015">
    <property type="protein sequence ID" value="SMA50700.1"/>
    <property type="molecule type" value="Genomic_DNA"/>
</dbReference>
<dbReference type="Pfam" id="PF25137">
    <property type="entry name" value="ADH_Fe_C"/>
    <property type="match status" value="1"/>
</dbReference>
<dbReference type="GO" id="GO:0008106">
    <property type="term" value="F:alcohol dehydrogenase (NADP+) activity"/>
    <property type="evidence" value="ECO:0007669"/>
    <property type="project" value="TreeGrafter"/>
</dbReference>
<reference evidence="6 7" key="1">
    <citation type="submission" date="2017-03" db="EMBL/GenBank/DDBJ databases">
        <authorList>
            <person name="Afonso C.L."/>
            <person name="Miller P.J."/>
            <person name="Scott M.A."/>
            <person name="Spackman E."/>
            <person name="Goraichik I."/>
            <person name="Dimitrov K.M."/>
            <person name="Suarez D.L."/>
            <person name="Swayne D.E."/>
        </authorList>
    </citation>
    <scope>NUCLEOTIDE SEQUENCE [LARGE SCALE GENOMIC DNA]</scope>
    <source>
        <strain evidence="6">SB41UT1</strain>
    </source>
</reference>
<dbReference type="SUPFAM" id="SSF56796">
    <property type="entry name" value="Dehydroquinate synthase-like"/>
    <property type="match status" value="1"/>
</dbReference>
<feature type="domain" description="Alcohol dehydrogenase iron-type/glycerol dehydrogenase GldA" evidence="4">
    <location>
        <begin position="9"/>
        <end position="177"/>
    </location>
</feature>
<dbReference type="Pfam" id="PF00465">
    <property type="entry name" value="Fe-ADH"/>
    <property type="match status" value="1"/>
</dbReference>
<comment type="cofactor">
    <cofactor evidence="1">
        <name>Fe cation</name>
        <dbReference type="ChEBI" id="CHEBI:24875"/>
    </cofactor>
</comment>
<name>A0A1X7ARI3_9GAMM</name>
<dbReference type="InterPro" id="IPR056798">
    <property type="entry name" value="ADH_Fe_C"/>
</dbReference>
<evidence type="ECO:0000259" key="4">
    <source>
        <dbReference type="Pfam" id="PF00465"/>
    </source>
</evidence>
<keyword evidence="3 6" id="KW-0560">Oxidoreductase</keyword>
<dbReference type="CDD" id="cd08187">
    <property type="entry name" value="BDH"/>
    <property type="match status" value="1"/>
</dbReference>
<dbReference type="GO" id="GO:1990362">
    <property type="term" value="F:butanol dehydrogenase (NAD+) activity"/>
    <property type="evidence" value="ECO:0007669"/>
    <property type="project" value="InterPro"/>
</dbReference>
<dbReference type="OrthoDB" id="9815791at2"/>
<dbReference type="PANTHER" id="PTHR43633:SF1">
    <property type="entry name" value="ALCOHOL DEHYDROGENASE YQHD"/>
    <property type="match status" value="1"/>
</dbReference>
<dbReference type="InterPro" id="IPR044731">
    <property type="entry name" value="BDH-like"/>
</dbReference>
<accession>A0A1X7ARI3</accession>
<proteinExistence type="inferred from homology"/>
<dbReference type="RefSeq" id="WP_087113137.1">
    <property type="nucleotide sequence ID" value="NZ_CBCSCN010000015.1"/>
</dbReference>
<dbReference type="InterPro" id="IPR018211">
    <property type="entry name" value="ADH_Fe_CS"/>
</dbReference>
<protein>
    <submittedName>
        <fullName evidence="6">NADH-dependent butanol dehydrogenase A</fullName>
        <ecNumber evidence="6">1.1.1.-</ecNumber>
    </submittedName>
</protein>
<gene>
    <name evidence="6" type="primary">bdhA</name>
    <name evidence="6" type="ORF">EHSB41UT_04517</name>
</gene>
<evidence type="ECO:0000259" key="5">
    <source>
        <dbReference type="Pfam" id="PF25137"/>
    </source>
</evidence>
<dbReference type="Gene3D" id="1.20.1090.10">
    <property type="entry name" value="Dehydroquinate synthase-like - alpha domain"/>
    <property type="match status" value="1"/>
</dbReference>
<evidence type="ECO:0000313" key="6">
    <source>
        <dbReference type="EMBL" id="SMA50700.1"/>
    </source>
</evidence>
<organism evidence="6 7">
    <name type="scientific">Parendozoicomonas haliclonae</name>
    <dbReference type="NCBI Taxonomy" id="1960125"/>
    <lineage>
        <taxon>Bacteria</taxon>
        <taxon>Pseudomonadati</taxon>
        <taxon>Pseudomonadota</taxon>
        <taxon>Gammaproteobacteria</taxon>
        <taxon>Oceanospirillales</taxon>
        <taxon>Endozoicomonadaceae</taxon>
        <taxon>Parendozoicomonas</taxon>
    </lineage>
</organism>
<dbReference type="Proteomes" id="UP000196573">
    <property type="component" value="Unassembled WGS sequence"/>
</dbReference>
<comment type="similarity">
    <text evidence="2">Belongs to the iron-containing alcohol dehydrogenase family.</text>
</comment>
<dbReference type="GO" id="GO:1990002">
    <property type="term" value="F:methylglyoxal reductase (NADPH) (acetol producing) activity"/>
    <property type="evidence" value="ECO:0007669"/>
    <property type="project" value="TreeGrafter"/>
</dbReference>
<dbReference type="GO" id="GO:0005829">
    <property type="term" value="C:cytosol"/>
    <property type="evidence" value="ECO:0007669"/>
    <property type="project" value="TreeGrafter"/>
</dbReference>
<evidence type="ECO:0000256" key="2">
    <source>
        <dbReference type="ARBA" id="ARBA00007358"/>
    </source>
</evidence>
<dbReference type="PROSITE" id="PS00060">
    <property type="entry name" value="ADH_IRON_2"/>
    <property type="match status" value="1"/>
</dbReference>
<dbReference type="FunFam" id="3.40.50.1970:FF:000003">
    <property type="entry name" value="Alcohol dehydrogenase, iron-containing"/>
    <property type="match status" value="1"/>
</dbReference>
<dbReference type="Gene3D" id="3.40.50.1970">
    <property type="match status" value="1"/>
</dbReference>
<evidence type="ECO:0000256" key="3">
    <source>
        <dbReference type="ARBA" id="ARBA00023002"/>
    </source>
</evidence>
<dbReference type="PANTHER" id="PTHR43633">
    <property type="entry name" value="ALCOHOL DEHYDROGENASE YQHD"/>
    <property type="match status" value="1"/>
</dbReference>
<keyword evidence="7" id="KW-1185">Reference proteome</keyword>
<dbReference type="EC" id="1.1.1.-" evidence="6"/>
<evidence type="ECO:0000256" key="1">
    <source>
        <dbReference type="ARBA" id="ARBA00001962"/>
    </source>
</evidence>
<dbReference type="AlphaFoldDB" id="A0A1X7ARI3"/>